<protein>
    <submittedName>
        <fullName evidence="2">Uncharacterized protein</fullName>
    </submittedName>
</protein>
<gene>
    <name evidence="2" type="ORF">CfE428DRAFT_5655</name>
</gene>
<keyword evidence="1" id="KW-0812">Transmembrane</keyword>
<feature type="transmembrane region" description="Helical" evidence="1">
    <location>
        <begin position="139"/>
        <end position="160"/>
    </location>
</feature>
<feature type="transmembrane region" description="Helical" evidence="1">
    <location>
        <begin position="84"/>
        <end position="101"/>
    </location>
</feature>
<comment type="caution">
    <text evidence="2">The sequence shown here is derived from an EMBL/GenBank/DDBJ whole genome shotgun (WGS) entry which is preliminary data.</text>
</comment>
<reference evidence="2 3" key="1">
    <citation type="journal article" date="2011" name="J. Bacteriol.">
        <title>Genome sequence of Chthoniobacter flavus Ellin428, an aerobic heterotrophic soil bacterium.</title>
        <authorList>
            <person name="Kant R."/>
            <person name="van Passel M.W."/>
            <person name="Palva A."/>
            <person name="Lucas S."/>
            <person name="Lapidus A."/>
            <person name="Glavina Del Rio T."/>
            <person name="Dalin E."/>
            <person name="Tice H."/>
            <person name="Bruce D."/>
            <person name="Goodwin L."/>
            <person name="Pitluck S."/>
            <person name="Larimer F.W."/>
            <person name="Land M.L."/>
            <person name="Hauser L."/>
            <person name="Sangwan P."/>
            <person name="de Vos W.M."/>
            <person name="Janssen P.H."/>
            <person name="Smidt H."/>
        </authorList>
    </citation>
    <scope>NUCLEOTIDE SEQUENCE [LARGE SCALE GENOMIC DNA]</scope>
    <source>
        <strain evidence="2 3">Ellin428</strain>
    </source>
</reference>
<dbReference type="AlphaFoldDB" id="B4D9R5"/>
<feature type="transmembrane region" description="Helical" evidence="1">
    <location>
        <begin position="108"/>
        <end position="127"/>
    </location>
</feature>
<dbReference type="PROSITE" id="PS51257">
    <property type="entry name" value="PROKAR_LIPOPROTEIN"/>
    <property type="match status" value="1"/>
</dbReference>
<keyword evidence="1" id="KW-0472">Membrane</keyword>
<keyword evidence="1" id="KW-1133">Transmembrane helix</keyword>
<sequence>MPERTKKPNPLGSISGLVSAGCGWVLSQYCGASIWIPGAAAIVFLLLFINSPIRPKYFGGAIATTLGHITAFVLGSALTGNWSATALDIIVLTAGVVWLWLRPGLAAALFLGMVQLASLAINVYNITLVPFGSFPHRALAGHCALRLIAIICLIVGYLALRRKHSTPPPPPVPSVAIS</sequence>
<feature type="transmembrane region" description="Helical" evidence="1">
    <location>
        <begin position="57"/>
        <end position="78"/>
    </location>
</feature>
<accession>B4D9R5</accession>
<dbReference type="Proteomes" id="UP000005824">
    <property type="component" value="Unassembled WGS sequence"/>
</dbReference>
<dbReference type="EMBL" id="ABVL01000027">
    <property type="protein sequence ID" value="EDY16846.1"/>
    <property type="molecule type" value="Genomic_DNA"/>
</dbReference>
<evidence type="ECO:0000256" key="1">
    <source>
        <dbReference type="SAM" id="Phobius"/>
    </source>
</evidence>
<evidence type="ECO:0000313" key="3">
    <source>
        <dbReference type="Proteomes" id="UP000005824"/>
    </source>
</evidence>
<keyword evidence="3" id="KW-1185">Reference proteome</keyword>
<dbReference type="InParanoid" id="B4D9R5"/>
<name>B4D9R5_9BACT</name>
<dbReference type="STRING" id="497964.CfE428DRAFT_5655"/>
<proteinExistence type="predicted"/>
<evidence type="ECO:0000313" key="2">
    <source>
        <dbReference type="EMBL" id="EDY16846.1"/>
    </source>
</evidence>
<feature type="transmembrane region" description="Helical" evidence="1">
    <location>
        <begin position="32"/>
        <end position="50"/>
    </location>
</feature>
<organism evidence="2 3">
    <name type="scientific">Chthoniobacter flavus Ellin428</name>
    <dbReference type="NCBI Taxonomy" id="497964"/>
    <lineage>
        <taxon>Bacteria</taxon>
        <taxon>Pseudomonadati</taxon>
        <taxon>Verrucomicrobiota</taxon>
        <taxon>Spartobacteria</taxon>
        <taxon>Chthoniobacterales</taxon>
        <taxon>Chthoniobacteraceae</taxon>
        <taxon>Chthoniobacter</taxon>
    </lineage>
</organism>
<dbReference type="RefSeq" id="WP_006982976.1">
    <property type="nucleotide sequence ID" value="NZ_ABVL01000027.1"/>
</dbReference>